<keyword evidence="2" id="KW-1185">Reference proteome</keyword>
<reference evidence="1" key="1">
    <citation type="journal article" date="2020" name="Stud. Mycol.">
        <title>101 Dothideomycetes genomes: a test case for predicting lifestyles and emergence of pathogens.</title>
        <authorList>
            <person name="Haridas S."/>
            <person name="Albert R."/>
            <person name="Binder M."/>
            <person name="Bloem J."/>
            <person name="Labutti K."/>
            <person name="Salamov A."/>
            <person name="Andreopoulos B."/>
            <person name="Baker S."/>
            <person name="Barry K."/>
            <person name="Bills G."/>
            <person name="Bluhm B."/>
            <person name="Cannon C."/>
            <person name="Castanera R."/>
            <person name="Culley D."/>
            <person name="Daum C."/>
            <person name="Ezra D."/>
            <person name="Gonzalez J."/>
            <person name="Henrissat B."/>
            <person name="Kuo A."/>
            <person name="Liang C."/>
            <person name="Lipzen A."/>
            <person name="Lutzoni F."/>
            <person name="Magnuson J."/>
            <person name="Mondo S."/>
            <person name="Nolan M."/>
            <person name="Ohm R."/>
            <person name="Pangilinan J."/>
            <person name="Park H.-J."/>
            <person name="Ramirez L."/>
            <person name="Alfaro M."/>
            <person name="Sun H."/>
            <person name="Tritt A."/>
            <person name="Yoshinaga Y."/>
            <person name="Zwiers L.-H."/>
            <person name="Turgeon B."/>
            <person name="Goodwin S."/>
            <person name="Spatafora J."/>
            <person name="Crous P."/>
            <person name="Grigoriev I."/>
        </authorList>
    </citation>
    <scope>NUCLEOTIDE SEQUENCE</scope>
    <source>
        <strain evidence="1">CBS 107.79</strain>
    </source>
</reference>
<gene>
    <name evidence="1" type="ORF">BU23DRAFT_377223</name>
</gene>
<proteinExistence type="predicted"/>
<evidence type="ECO:0000313" key="1">
    <source>
        <dbReference type="EMBL" id="KAF1964197.1"/>
    </source>
</evidence>
<feature type="non-terminal residue" evidence="1">
    <location>
        <position position="78"/>
    </location>
</feature>
<sequence>SQTPPLYATDVEYASAVPDYPKTKPGGFAYAITYKDRSTVSDFLGGMAFRTKLNCTGILHCEHLSNAFRECYHTEVDE</sequence>
<organism evidence="1 2">
    <name type="scientific">Bimuria novae-zelandiae CBS 107.79</name>
    <dbReference type="NCBI Taxonomy" id="1447943"/>
    <lineage>
        <taxon>Eukaryota</taxon>
        <taxon>Fungi</taxon>
        <taxon>Dikarya</taxon>
        <taxon>Ascomycota</taxon>
        <taxon>Pezizomycotina</taxon>
        <taxon>Dothideomycetes</taxon>
        <taxon>Pleosporomycetidae</taxon>
        <taxon>Pleosporales</taxon>
        <taxon>Massarineae</taxon>
        <taxon>Didymosphaeriaceae</taxon>
        <taxon>Bimuria</taxon>
    </lineage>
</organism>
<feature type="non-terminal residue" evidence="1">
    <location>
        <position position="1"/>
    </location>
</feature>
<dbReference type="OrthoDB" id="4352951at2759"/>
<accession>A0A6A5USW3</accession>
<dbReference type="AlphaFoldDB" id="A0A6A5USW3"/>
<dbReference type="EMBL" id="ML976801">
    <property type="protein sequence ID" value="KAF1964197.1"/>
    <property type="molecule type" value="Genomic_DNA"/>
</dbReference>
<name>A0A6A5USW3_9PLEO</name>
<dbReference type="Proteomes" id="UP000800036">
    <property type="component" value="Unassembled WGS sequence"/>
</dbReference>
<protein>
    <submittedName>
        <fullName evidence="1">Uncharacterized protein</fullName>
    </submittedName>
</protein>
<evidence type="ECO:0000313" key="2">
    <source>
        <dbReference type="Proteomes" id="UP000800036"/>
    </source>
</evidence>